<evidence type="ECO:0000256" key="2">
    <source>
        <dbReference type="SAM" id="Phobius"/>
    </source>
</evidence>
<dbReference type="RefSeq" id="WP_109015594.1">
    <property type="nucleotide sequence ID" value="NZ_BDOQ01000007.1"/>
</dbReference>
<sequence>MMLKRDIQLSIQELVCSPARKVAMPLLAAGLFIPAISFGQDVAPTPAPSAPAPFVTAPTIHPNPLLTAPTTQEANQAASGAAPTATQPTAMPAAGAASTADSEDTGAPWVLGADMHPYPLRFRDSLPFSALYLDLPSEQESRLLLPGKSADMADHARAVISKYFTDAIGVAAQARGRQQDALDNWLAQTDKQQHLLSTDPWQQYQFYLESTREIKQFREEVAAQAKPNINRMVEEVKLAISKIGPVVNFMPTYELRTSWYNLMVQLKEGLTLYQTQVTASDTALVTRIDDYLAKHPAVTRPTGNPPPANAPKKVAEPKQTVAPMTPVMAVQQPLKDAPTVQQKDSGGFSGGLLVVGGIFALAFVLFRKLRGGKGPAAAPAEKS</sequence>
<gene>
    <name evidence="3" type="ORF">NMK_2004</name>
</gene>
<reference evidence="3 4" key="1">
    <citation type="journal article" date="2018" name="Environ. Microbiol.">
        <title>Isolation and genomic characterization of Novimethylophilus kurashikiensis gen. nov. sp. nov., a new lanthanide-dependent methylotrophic species of Methylophilaceae.</title>
        <authorList>
            <person name="Lv H."/>
            <person name="Sahin N."/>
            <person name="Tani A."/>
        </authorList>
    </citation>
    <scope>NUCLEOTIDE SEQUENCE [LARGE SCALE GENOMIC DNA]</scope>
    <source>
        <strain evidence="3 4">La2-4</strain>
    </source>
</reference>
<protein>
    <submittedName>
        <fullName evidence="3">Peptide chain release factor 1</fullName>
    </submittedName>
</protein>
<keyword evidence="4" id="KW-1185">Reference proteome</keyword>
<keyword evidence="2" id="KW-0472">Membrane</keyword>
<feature type="region of interest" description="Disordered" evidence="1">
    <location>
        <begin position="65"/>
        <end position="104"/>
    </location>
</feature>
<keyword evidence="2" id="KW-0812">Transmembrane</keyword>
<evidence type="ECO:0000313" key="4">
    <source>
        <dbReference type="Proteomes" id="UP000245081"/>
    </source>
</evidence>
<evidence type="ECO:0000256" key="1">
    <source>
        <dbReference type="SAM" id="MobiDB-lite"/>
    </source>
</evidence>
<accession>A0A2R5F8P3</accession>
<evidence type="ECO:0000313" key="3">
    <source>
        <dbReference type="EMBL" id="GBG14405.1"/>
    </source>
</evidence>
<dbReference type="Proteomes" id="UP000245081">
    <property type="component" value="Unassembled WGS sequence"/>
</dbReference>
<dbReference type="AlphaFoldDB" id="A0A2R5F8P3"/>
<feature type="transmembrane region" description="Helical" evidence="2">
    <location>
        <begin position="347"/>
        <end position="366"/>
    </location>
</feature>
<keyword evidence="2" id="KW-1133">Transmembrane helix</keyword>
<name>A0A2R5F8P3_9PROT</name>
<proteinExistence type="predicted"/>
<dbReference type="EMBL" id="BDOQ01000007">
    <property type="protein sequence ID" value="GBG14405.1"/>
    <property type="molecule type" value="Genomic_DNA"/>
</dbReference>
<comment type="caution">
    <text evidence="3">The sequence shown here is derived from an EMBL/GenBank/DDBJ whole genome shotgun (WGS) entry which is preliminary data.</text>
</comment>
<feature type="compositionally biased region" description="Low complexity" evidence="1">
    <location>
        <begin position="74"/>
        <end position="100"/>
    </location>
</feature>
<organism evidence="3 4">
    <name type="scientific">Novimethylophilus kurashikiensis</name>
    <dbReference type="NCBI Taxonomy" id="1825523"/>
    <lineage>
        <taxon>Bacteria</taxon>
        <taxon>Pseudomonadati</taxon>
        <taxon>Pseudomonadota</taxon>
        <taxon>Betaproteobacteria</taxon>
        <taxon>Nitrosomonadales</taxon>
        <taxon>Methylophilaceae</taxon>
        <taxon>Novimethylophilus</taxon>
    </lineage>
</organism>